<keyword evidence="2" id="KW-1185">Reference proteome</keyword>
<dbReference type="SUPFAM" id="SSF56784">
    <property type="entry name" value="HAD-like"/>
    <property type="match status" value="1"/>
</dbReference>
<evidence type="ECO:0000313" key="2">
    <source>
        <dbReference type="Proteomes" id="UP000555448"/>
    </source>
</evidence>
<reference evidence="1 2" key="1">
    <citation type="submission" date="2020-08" db="EMBL/GenBank/DDBJ databases">
        <title>Functional genomics of gut bacteria from endangered species of beetles.</title>
        <authorList>
            <person name="Carlos-Shanley C."/>
        </authorList>
    </citation>
    <scope>NUCLEOTIDE SEQUENCE [LARGE SCALE GENOMIC DNA]</scope>
    <source>
        <strain evidence="1 2">S00245</strain>
    </source>
</reference>
<dbReference type="InterPro" id="IPR023214">
    <property type="entry name" value="HAD_sf"/>
</dbReference>
<dbReference type="NCBIfam" id="TIGR01686">
    <property type="entry name" value="FkbH"/>
    <property type="match status" value="1"/>
</dbReference>
<accession>A0A7W7NV10</accession>
<dbReference type="Gene3D" id="3.40.50.1000">
    <property type="entry name" value="HAD superfamily/HAD-like"/>
    <property type="match status" value="1"/>
</dbReference>
<sequence>MTFTPTATIKLVIWDLDDTFWHGTLSEGPIALIDDNMAIVRTLLDRGIVSSIVSKNDPEPVRRVLEEAGIWDCFIFPKVSWNAKGSQIAQIIEQANLRADNVLFIDDNAINIEEARYRFPAMMVAYPQDVLPVLLTLPEARGKSDPEHTRLQQYKQLERKVVEQAESDLSNVEFLRQSQVRLRFDFDVERHFDRIVELINRSNQLNYTKVRLESDAALATFREQLQRHDVFAAAVFASDKYGAHGLIGFYMQRRTERENRLLHYVWSCRMMNAGLEQYVFERLGSPVIDVVQPVSNPIVVFDRVDWITEQVGEEEVAPGSAPRLLLLGSCDLTAVASYCSADRVEFVNGVKHGVMTRYDDFGFILGDPAAIARSRALPALPAWEPRDFAAFQQELGGAEILVLSLSATLKGHHLVTQDGVVVRIHPEGLGHAIDHDPASSWLTGAAFYDLTLAQKLTLLDHAVEWIDQRAVNARHVFLLGANTRDAATPMNEADRDLAQRYNQAALTLCAGRPGWEFVSIDEVVPANRLLDDRHYTRTGYLDIANHLNARMKAGKGAQTRTVRVSDPATHVPLVDLIRQGRRLSRLAIFGNRPKSQLAPIKQAVKLTPLSRMLRKALA</sequence>
<dbReference type="Proteomes" id="UP000555448">
    <property type="component" value="Unassembled WGS sequence"/>
</dbReference>
<gene>
    <name evidence="1" type="ORF">HNO88_001047</name>
</gene>
<organism evidence="1 2">
    <name type="scientific">Novosphingobium chloroacetimidivorans</name>
    <dbReference type="NCBI Taxonomy" id="1428314"/>
    <lineage>
        <taxon>Bacteria</taxon>
        <taxon>Pseudomonadati</taxon>
        <taxon>Pseudomonadota</taxon>
        <taxon>Alphaproteobacteria</taxon>
        <taxon>Sphingomonadales</taxon>
        <taxon>Sphingomonadaceae</taxon>
        <taxon>Novosphingobium</taxon>
    </lineage>
</organism>
<evidence type="ECO:0000313" key="1">
    <source>
        <dbReference type="EMBL" id="MBB4857736.1"/>
    </source>
</evidence>
<proteinExistence type="predicted"/>
<dbReference type="EMBL" id="JACHLR010000003">
    <property type="protein sequence ID" value="MBB4857736.1"/>
    <property type="molecule type" value="Genomic_DNA"/>
</dbReference>
<dbReference type="InterPro" id="IPR010037">
    <property type="entry name" value="FkbH_domain"/>
</dbReference>
<name>A0A7W7NV10_9SPHN</name>
<dbReference type="RefSeq" id="WP_184243000.1">
    <property type="nucleotide sequence ID" value="NZ_JACHLR010000003.1"/>
</dbReference>
<protein>
    <submittedName>
        <fullName evidence="1">FkbH-like protein</fullName>
    </submittedName>
</protein>
<dbReference type="AlphaFoldDB" id="A0A7W7NV10"/>
<dbReference type="InterPro" id="IPR036412">
    <property type="entry name" value="HAD-like_sf"/>
</dbReference>
<comment type="caution">
    <text evidence="1">The sequence shown here is derived from an EMBL/GenBank/DDBJ whole genome shotgun (WGS) entry which is preliminary data.</text>
</comment>